<keyword evidence="3" id="KW-1185">Reference proteome</keyword>
<feature type="chain" id="PRO_5040471108" evidence="1">
    <location>
        <begin position="20"/>
        <end position="148"/>
    </location>
</feature>
<evidence type="ECO:0000256" key="1">
    <source>
        <dbReference type="SAM" id="SignalP"/>
    </source>
</evidence>
<proteinExistence type="predicted"/>
<keyword evidence="1" id="KW-0732">Signal</keyword>
<accession>A0A9P6BZU8</accession>
<protein>
    <submittedName>
        <fullName evidence="2">Uncharacterized protein</fullName>
    </submittedName>
</protein>
<dbReference type="Proteomes" id="UP000807342">
    <property type="component" value="Unassembled WGS sequence"/>
</dbReference>
<comment type="caution">
    <text evidence="2">The sequence shown here is derived from an EMBL/GenBank/DDBJ whole genome shotgun (WGS) entry which is preliminary data.</text>
</comment>
<reference evidence="2" key="1">
    <citation type="submission" date="2020-11" db="EMBL/GenBank/DDBJ databases">
        <authorList>
            <consortium name="DOE Joint Genome Institute"/>
            <person name="Ahrendt S."/>
            <person name="Riley R."/>
            <person name="Andreopoulos W."/>
            <person name="Labutti K."/>
            <person name="Pangilinan J."/>
            <person name="Ruiz-Duenas F.J."/>
            <person name="Barrasa J.M."/>
            <person name="Sanchez-Garcia M."/>
            <person name="Camarero S."/>
            <person name="Miyauchi S."/>
            <person name="Serrano A."/>
            <person name="Linde D."/>
            <person name="Babiker R."/>
            <person name="Drula E."/>
            <person name="Ayuso-Fernandez I."/>
            <person name="Pacheco R."/>
            <person name="Padilla G."/>
            <person name="Ferreira P."/>
            <person name="Barriuso J."/>
            <person name="Kellner H."/>
            <person name="Castanera R."/>
            <person name="Alfaro M."/>
            <person name="Ramirez L."/>
            <person name="Pisabarro A.G."/>
            <person name="Kuo A."/>
            <person name="Tritt A."/>
            <person name="Lipzen A."/>
            <person name="He G."/>
            <person name="Yan M."/>
            <person name="Ng V."/>
            <person name="Cullen D."/>
            <person name="Martin F."/>
            <person name="Rosso M.-N."/>
            <person name="Henrissat B."/>
            <person name="Hibbett D."/>
            <person name="Martinez A.T."/>
            <person name="Grigoriev I.V."/>
        </authorList>
    </citation>
    <scope>NUCLEOTIDE SEQUENCE</scope>
    <source>
        <strain evidence="2">MF-IS2</strain>
    </source>
</reference>
<dbReference type="EMBL" id="MU151278">
    <property type="protein sequence ID" value="KAF9445837.1"/>
    <property type="molecule type" value="Genomic_DNA"/>
</dbReference>
<feature type="signal peptide" evidence="1">
    <location>
        <begin position="1"/>
        <end position="19"/>
    </location>
</feature>
<evidence type="ECO:0000313" key="2">
    <source>
        <dbReference type="EMBL" id="KAF9445837.1"/>
    </source>
</evidence>
<dbReference type="OrthoDB" id="3234968at2759"/>
<gene>
    <name evidence="2" type="ORF">P691DRAFT_674845</name>
</gene>
<dbReference type="AlphaFoldDB" id="A0A9P6BZU8"/>
<evidence type="ECO:0000313" key="3">
    <source>
        <dbReference type="Proteomes" id="UP000807342"/>
    </source>
</evidence>
<sequence length="148" mass="16091">MHLLSLFFALNQLLLLVHGLRNVTLDDNDPQIQYTGGWNRTVATDLDYGGSHLLATNATSEATLQFTGVTVYFMSPLWPYVVSTALTLDSRPTVVVDLTDHNSPDAGGGLETVQSSVVWSAENLENTTHTLRISVGRGELFAIVDGIM</sequence>
<dbReference type="Gene3D" id="2.60.120.260">
    <property type="entry name" value="Galactose-binding domain-like"/>
    <property type="match status" value="1"/>
</dbReference>
<organism evidence="2 3">
    <name type="scientific">Macrolepiota fuliginosa MF-IS2</name>
    <dbReference type="NCBI Taxonomy" id="1400762"/>
    <lineage>
        <taxon>Eukaryota</taxon>
        <taxon>Fungi</taxon>
        <taxon>Dikarya</taxon>
        <taxon>Basidiomycota</taxon>
        <taxon>Agaricomycotina</taxon>
        <taxon>Agaricomycetes</taxon>
        <taxon>Agaricomycetidae</taxon>
        <taxon>Agaricales</taxon>
        <taxon>Agaricineae</taxon>
        <taxon>Agaricaceae</taxon>
        <taxon>Macrolepiota</taxon>
    </lineage>
</organism>
<name>A0A9P6BZU8_9AGAR</name>